<dbReference type="Pfam" id="PF04672">
    <property type="entry name" value="Methyltransf_19"/>
    <property type="match status" value="1"/>
</dbReference>
<dbReference type="InterPro" id="IPR006764">
    <property type="entry name" value="SAM_dep_MeTrfase_SAV2177_type"/>
</dbReference>
<dbReference type="GO" id="GO:0032259">
    <property type="term" value="P:methylation"/>
    <property type="evidence" value="ECO:0007669"/>
    <property type="project" value="UniProtKB-KW"/>
</dbReference>
<comment type="caution">
    <text evidence="1">The sequence shown here is derived from an EMBL/GenBank/DDBJ whole genome shotgun (WGS) entry which is preliminary data.</text>
</comment>
<keyword evidence="2" id="KW-1185">Reference proteome</keyword>
<organism evidence="1 2">
    <name type="scientific">Actinomadura decatromicini</name>
    <dbReference type="NCBI Taxonomy" id="2604572"/>
    <lineage>
        <taxon>Bacteria</taxon>
        <taxon>Bacillati</taxon>
        <taxon>Actinomycetota</taxon>
        <taxon>Actinomycetes</taxon>
        <taxon>Streptosporangiales</taxon>
        <taxon>Thermomonosporaceae</taxon>
        <taxon>Actinomadura</taxon>
    </lineage>
</organism>
<dbReference type="Gene3D" id="3.40.50.150">
    <property type="entry name" value="Vaccinia Virus protein VP39"/>
    <property type="match status" value="1"/>
</dbReference>
<dbReference type="RefSeq" id="WP_148765497.1">
    <property type="nucleotide sequence ID" value="NZ_VSRQ01000007.1"/>
</dbReference>
<name>A0A5D3FA99_9ACTN</name>
<keyword evidence="1" id="KW-0808">Transferase</keyword>
<sequence length="269" mass="29150">MPDATPPPGVDTTRPSPARLYDWALGGRDNYQVDREAGAAALAVVPGLRETAVYNRAWLKRVVRYMCEQGIRQFIDIGSGLPTAENVHQVAQRHHPDARVVYVDNDPSVHVHARALLDDTDQAGQTAFVLADVRAPNTIMATAEVDRLIDLSQPVGLIIAAVLHFVGGNDDPADLVARLTGPLSPGGYVAISHATTEGASPEALAAVDAVFRNASEYQYVRSRDEIERILNAVPRGLMMDPGLVPVHEWRPDERVPEPPMALLGAVLRL</sequence>
<evidence type="ECO:0000313" key="1">
    <source>
        <dbReference type="EMBL" id="TYK45133.1"/>
    </source>
</evidence>
<dbReference type="SUPFAM" id="SSF53335">
    <property type="entry name" value="S-adenosyl-L-methionine-dependent methyltransferases"/>
    <property type="match status" value="1"/>
</dbReference>
<evidence type="ECO:0000313" key="2">
    <source>
        <dbReference type="Proteomes" id="UP000323505"/>
    </source>
</evidence>
<dbReference type="PIRSF" id="PIRSF017393">
    <property type="entry name" value="MTase_SAV2177"/>
    <property type="match status" value="1"/>
</dbReference>
<dbReference type="AlphaFoldDB" id="A0A5D3FA99"/>
<dbReference type="InterPro" id="IPR029063">
    <property type="entry name" value="SAM-dependent_MTases_sf"/>
</dbReference>
<dbReference type="Proteomes" id="UP000323505">
    <property type="component" value="Unassembled WGS sequence"/>
</dbReference>
<dbReference type="GO" id="GO:0008168">
    <property type="term" value="F:methyltransferase activity"/>
    <property type="evidence" value="ECO:0007669"/>
    <property type="project" value="UniProtKB-KW"/>
</dbReference>
<proteinExistence type="predicted"/>
<gene>
    <name evidence="1" type="ORF">FXF68_31115</name>
</gene>
<accession>A0A5D3FA99</accession>
<keyword evidence="1" id="KW-0489">Methyltransferase</keyword>
<reference evidence="1 2" key="1">
    <citation type="submission" date="2019-08" db="EMBL/GenBank/DDBJ databases">
        <title>Actinomadura sp. nov. CYP1-5 isolated from mountain soil.</title>
        <authorList>
            <person name="Songsumanus A."/>
            <person name="Kuncharoen N."/>
            <person name="Kudo T."/>
            <person name="Yuki M."/>
            <person name="Igarashi Y."/>
            <person name="Tanasupawat S."/>
        </authorList>
    </citation>
    <scope>NUCLEOTIDE SEQUENCE [LARGE SCALE GENOMIC DNA]</scope>
    <source>
        <strain evidence="1 2">CYP1-5</strain>
    </source>
</reference>
<dbReference type="EMBL" id="VSRQ01000007">
    <property type="protein sequence ID" value="TYK45133.1"/>
    <property type="molecule type" value="Genomic_DNA"/>
</dbReference>
<protein>
    <submittedName>
        <fullName evidence="1">SAM-dependent methyltransferase</fullName>
    </submittedName>
</protein>